<comment type="similarity">
    <text evidence="5">Belongs to the SURF1 family.</text>
</comment>
<comment type="subcellular location">
    <subcellularLocation>
        <location evidence="1">Membrane</location>
    </subcellularLocation>
    <subcellularLocation>
        <location evidence="5">Mitochondrion inner membrane</location>
        <topology evidence="5">Multi-pass membrane protein</topology>
    </subcellularLocation>
</comment>
<dbReference type="PANTHER" id="PTHR23427">
    <property type="entry name" value="SURFEIT LOCUS PROTEIN"/>
    <property type="match status" value="1"/>
</dbReference>
<evidence type="ECO:0000256" key="5">
    <source>
        <dbReference type="RuleBase" id="RU363076"/>
    </source>
</evidence>
<dbReference type="InterPro" id="IPR002994">
    <property type="entry name" value="Surf1/Shy1"/>
</dbReference>
<proteinExistence type="inferred from homology"/>
<evidence type="ECO:0000256" key="6">
    <source>
        <dbReference type="SAM" id="MobiDB-lite"/>
    </source>
</evidence>
<feature type="non-terminal residue" evidence="7">
    <location>
        <position position="1"/>
    </location>
</feature>
<dbReference type="PROSITE" id="PS50895">
    <property type="entry name" value="SURF1"/>
    <property type="match status" value="1"/>
</dbReference>
<evidence type="ECO:0000256" key="4">
    <source>
        <dbReference type="ARBA" id="ARBA00023136"/>
    </source>
</evidence>
<reference evidence="7 8" key="1">
    <citation type="journal article" date="2023" name="IScience">
        <title>Expanded male sex-determining region conserved during the evolution of homothallism in the green alga Volvox.</title>
        <authorList>
            <person name="Yamamoto K."/>
            <person name="Matsuzaki R."/>
            <person name="Mahakham W."/>
            <person name="Heman W."/>
            <person name="Sekimoto H."/>
            <person name="Kawachi M."/>
            <person name="Minakuchi Y."/>
            <person name="Toyoda A."/>
            <person name="Nozaki H."/>
        </authorList>
    </citation>
    <scope>NUCLEOTIDE SEQUENCE [LARGE SCALE GENOMIC DNA]</scope>
    <source>
        <strain evidence="7 8">NIES-4468</strain>
    </source>
</reference>
<evidence type="ECO:0000256" key="1">
    <source>
        <dbReference type="ARBA" id="ARBA00004370"/>
    </source>
</evidence>
<name>A0ABQ5SNU2_9CHLO</name>
<feature type="region of interest" description="Disordered" evidence="6">
    <location>
        <begin position="431"/>
        <end position="451"/>
    </location>
</feature>
<dbReference type="CDD" id="cd06662">
    <property type="entry name" value="SURF1"/>
    <property type="match status" value="1"/>
</dbReference>
<keyword evidence="5" id="KW-0999">Mitochondrion inner membrane</keyword>
<comment type="function">
    <text evidence="5">Probably involved in the biogenesis of the COX complex.</text>
</comment>
<dbReference type="Proteomes" id="UP001165090">
    <property type="component" value="Unassembled WGS sequence"/>
</dbReference>
<sequence length="451" mass="48342">CILFNSFGCDSALPRPRPERIEHLPSTTWRNPPMRRLAPRGFDTLRAFARSTQVGTGSQNAAATGFRSWLSSNAATSPPTATGGAGRAGASSESGGSTWSPLSAVMFIPSLVCGCLAYWQFERMKWKEELIGRRRGIAEAEAEEVFSRDKPLLEYDKVKVQGRFLPEYSLFVGPRPRSLPGSGIQPGYIVITPMISTDRKGVVLVNRGWVPAAWKEEAEARAAAKLQEARAANAKEEPPATATTATTAATATTRSWWSWLGFGSSSRGSQTSSAESQPTVAVKVVPEPDLVVGVIQLDEKPSNFMPENKPESDEFHFIQREAMTRVLGLPSDTPLVMAISTDPAAVQAVHKRSPLNEARSAASAAAAAAATAGADIGDAGPTYPAPKHVSDLLRFSTMPGDHLNYALIWATLCIALAFMARTAITKPLRGPRIVEAPGNSARDAWKASQAN</sequence>
<evidence type="ECO:0000256" key="2">
    <source>
        <dbReference type="ARBA" id="ARBA00022692"/>
    </source>
</evidence>
<keyword evidence="2 5" id="KW-0812">Transmembrane</keyword>
<dbReference type="InterPro" id="IPR045214">
    <property type="entry name" value="Surf1/Surf4"/>
</dbReference>
<comment type="caution">
    <text evidence="7">The sequence shown here is derived from an EMBL/GenBank/DDBJ whole genome shotgun (WGS) entry which is preliminary data.</text>
</comment>
<keyword evidence="8" id="KW-1185">Reference proteome</keyword>
<dbReference type="EMBL" id="BSDZ01000116">
    <property type="protein sequence ID" value="GLI71652.1"/>
    <property type="molecule type" value="Genomic_DNA"/>
</dbReference>
<evidence type="ECO:0000256" key="3">
    <source>
        <dbReference type="ARBA" id="ARBA00022989"/>
    </source>
</evidence>
<feature type="region of interest" description="Disordered" evidence="6">
    <location>
        <begin position="73"/>
        <end position="94"/>
    </location>
</feature>
<evidence type="ECO:0000313" key="8">
    <source>
        <dbReference type="Proteomes" id="UP001165090"/>
    </source>
</evidence>
<keyword evidence="4 5" id="KW-0472">Membrane</keyword>
<protein>
    <recommendedName>
        <fullName evidence="5">SURF1-like protein</fullName>
    </recommendedName>
</protein>
<accession>A0ABQ5SNU2</accession>
<feature type="transmembrane region" description="Helical" evidence="5">
    <location>
        <begin position="403"/>
        <end position="424"/>
    </location>
</feature>
<organism evidence="7 8">
    <name type="scientific">Volvox africanus</name>
    <dbReference type="NCBI Taxonomy" id="51714"/>
    <lineage>
        <taxon>Eukaryota</taxon>
        <taxon>Viridiplantae</taxon>
        <taxon>Chlorophyta</taxon>
        <taxon>core chlorophytes</taxon>
        <taxon>Chlorophyceae</taxon>
        <taxon>CS clade</taxon>
        <taxon>Chlamydomonadales</taxon>
        <taxon>Volvocaceae</taxon>
        <taxon>Volvox</taxon>
    </lineage>
</organism>
<gene>
    <name evidence="7" type="ORF">VaNZ11_016931</name>
</gene>
<dbReference type="PANTHER" id="PTHR23427:SF2">
    <property type="entry name" value="SURFEIT LOCUS PROTEIN 1"/>
    <property type="match status" value="1"/>
</dbReference>
<keyword evidence="5" id="KW-0496">Mitochondrion</keyword>
<comment type="caution">
    <text evidence="5">Lacks conserved residue(s) required for the propagation of feature annotation.</text>
</comment>
<evidence type="ECO:0000313" key="7">
    <source>
        <dbReference type="EMBL" id="GLI71652.1"/>
    </source>
</evidence>
<dbReference type="Pfam" id="PF02104">
    <property type="entry name" value="SURF1"/>
    <property type="match status" value="1"/>
</dbReference>
<keyword evidence="3 5" id="KW-1133">Transmembrane helix</keyword>